<feature type="compositionally biased region" description="Polar residues" evidence="1">
    <location>
        <begin position="80"/>
        <end position="91"/>
    </location>
</feature>
<feature type="region of interest" description="Disordered" evidence="1">
    <location>
        <begin position="50"/>
        <end position="165"/>
    </location>
</feature>
<evidence type="ECO:0000313" key="3">
    <source>
        <dbReference type="EMBL" id="GLD60838.1"/>
    </source>
</evidence>
<feature type="domain" description="GPCR family 2 latrophilin C-terminal" evidence="2">
    <location>
        <begin position="79"/>
        <end position="165"/>
    </location>
</feature>
<dbReference type="AlphaFoldDB" id="A0AAD3MTI3"/>
<evidence type="ECO:0000313" key="4">
    <source>
        <dbReference type="Proteomes" id="UP001279410"/>
    </source>
</evidence>
<evidence type="ECO:0000259" key="2">
    <source>
        <dbReference type="Pfam" id="PF02354"/>
    </source>
</evidence>
<keyword evidence="4" id="KW-1185">Reference proteome</keyword>
<evidence type="ECO:0000256" key="1">
    <source>
        <dbReference type="SAM" id="MobiDB-lite"/>
    </source>
</evidence>
<reference evidence="3" key="1">
    <citation type="submission" date="2022-08" db="EMBL/GenBank/DDBJ databases">
        <title>Genome sequencing of akame (Lates japonicus).</title>
        <authorList>
            <person name="Hashiguchi Y."/>
            <person name="Takahashi H."/>
        </authorList>
    </citation>
    <scope>NUCLEOTIDE SEQUENCE</scope>
    <source>
        <strain evidence="3">Kochi</strain>
    </source>
</reference>
<organism evidence="3 4">
    <name type="scientific">Lates japonicus</name>
    <name type="common">Japanese lates</name>
    <dbReference type="NCBI Taxonomy" id="270547"/>
    <lineage>
        <taxon>Eukaryota</taxon>
        <taxon>Metazoa</taxon>
        <taxon>Chordata</taxon>
        <taxon>Craniata</taxon>
        <taxon>Vertebrata</taxon>
        <taxon>Euteleostomi</taxon>
        <taxon>Actinopterygii</taxon>
        <taxon>Neopterygii</taxon>
        <taxon>Teleostei</taxon>
        <taxon>Neoteleostei</taxon>
        <taxon>Acanthomorphata</taxon>
        <taxon>Carangaria</taxon>
        <taxon>Carangaria incertae sedis</taxon>
        <taxon>Centropomidae</taxon>
        <taxon>Lates</taxon>
    </lineage>
</organism>
<dbReference type="GO" id="GO:0016020">
    <property type="term" value="C:membrane"/>
    <property type="evidence" value="ECO:0007669"/>
    <property type="project" value="InterPro"/>
</dbReference>
<dbReference type="InterPro" id="IPR003334">
    <property type="entry name" value="GPCR_2_latrophilin_rcpt_C"/>
</dbReference>
<sequence length="165" mass="18093">MEVCEAGVGTGRAFITQKKILGLWWREIPTPLPEDQARHIASSQTLPSKYLSSTRHQPPPNNLYSDTPPRLYSEAAPSRFYTSPPTLSYPDSSPEGPEEVSPTGPPQRPALELPYSLGRPPLGPRPNHLQTFYQPPPLASNGEAVYTAEPTSEGDDGQMQRVTSL</sequence>
<accession>A0AAD3MTI3</accession>
<proteinExistence type="predicted"/>
<protein>
    <submittedName>
        <fullName evidence="3">Adhesion G protein-coupled receptor L1-like isoform X1</fullName>
    </submittedName>
</protein>
<dbReference type="GO" id="GO:0004930">
    <property type="term" value="F:G protein-coupled receptor activity"/>
    <property type="evidence" value="ECO:0007669"/>
    <property type="project" value="InterPro"/>
</dbReference>
<dbReference type="EMBL" id="BRZM01000043">
    <property type="protein sequence ID" value="GLD60838.1"/>
    <property type="molecule type" value="Genomic_DNA"/>
</dbReference>
<dbReference type="Pfam" id="PF02354">
    <property type="entry name" value="Latrophilin"/>
    <property type="match status" value="1"/>
</dbReference>
<gene>
    <name evidence="3" type="ORF">AKAME5_001270500</name>
</gene>
<dbReference type="Proteomes" id="UP001279410">
    <property type="component" value="Unassembled WGS sequence"/>
</dbReference>
<comment type="caution">
    <text evidence="3">The sequence shown here is derived from an EMBL/GenBank/DDBJ whole genome shotgun (WGS) entry which is preliminary data.</text>
</comment>
<name>A0AAD3MTI3_LATJO</name>
<keyword evidence="3" id="KW-0675">Receptor</keyword>